<keyword evidence="4" id="KW-0808">Transferase</keyword>
<keyword evidence="2" id="KW-0444">Lipid biosynthesis</keyword>
<evidence type="ECO:0000256" key="5">
    <source>
        <dbReference type="ARBA" id="ARBA00022832"/>
    </source>
</evidence>
<evidence type="ECO:0000256" key="7">
    <source>
        <dbReference type="ARBA" id="ARBA00023002"/>
    </source>
</evidence>
<dbReference type="GO" id="GO:0016491">
    <property type="term" value="F:oxidoreductase activity"/>
    <property type="evidence" value="ECO:0007669"/>
    <property type="project" value="UniProtKB-KW"/>
</dbReference>
<dbReference type="Pfam" id="PF13602">
    <property type="entry name" value="ADH_zinc_N_2"/>
    <property type="match status" value="1"/>
</dbReference>
<dbReference type="GO" id="GO:0004312">
    <property type="term" value="F:fatty acid synthase activity"/>
    <property type="evidence" value="ECO:0007669"/>
    <property type="project" value="TreeGrafter"/>
</dbReference>
<feature type="non-terminal residue" evidence="12">
    <location>
        <position position="340"/>
    </location>
</feature>
<organism evidence="12 13">
    <name type="scientific">Allacma fusca</name>
    <dbReference type="NCBI Taxonomy" id="39272"/>
    <lineage>
        <taxon>Eukaryota</taxon>
        <taxon>Metazoa</taxon>
        <taxon>Ecdysozoa</taxon>
        <taxon>Arthropoda</taxon>
        <taxon>Hexapoda</taxon>
        <taxon>Collembola</taxon>
        <taxon>Symphypleona</taxon>
        <taxon>Sminthuridae</taxon>
        <taxon>Allacma</taxon>
    </lineage>
</organism>
<dbReference type="AlphaFoldDB" id="A0A8J2P9A5"/>
<dbReference type="InterPro" id="IPR020843">
    <property type="entry name" value="ER"/>
</dbReference>
<keyword evidence="13" id="KW-1185">Reference proteome</keyword>
<evidence type="ECO:0000256" key="6">
    <source>
        <dbReference type="ARBA" id="ARBA00022857"/>
    </source>
</evidence>
<dbReference type="CDD" id="cd05195">
    <property type="entry name" value="enoyl_red"/>
    <property type="match status" value="1"/>
</dbReference>
<dbReference type="GO" id="GO:0006633">
    <property type="term" value="P:fatty acid biosynthetic process"/>
    <property type="evidence" value="ECO:0007669"/>
    <property type="project" value="UniProtKB-KW"/>
</dbReference>
<dbReference type="InterPro" id="IPR050091">
    <property type="entry name" value="PKS_NRPS_Biosynth_Enz"/>
</dbReference>
<gene>
    <name evidence="12" type="ORF">AFUS01_LOCUS24972</name>
</gene>
<evidence type="ECO:0000313" key="12">
    <source>
        <dbReference type="EMBL" id="CAG7786403.1"/>
    </source>
</evidence>
<dbReference type="PANTHER" id="PTHR43775:SF7">
    <property type="entry name" value="FATTY ACID SYNTHASE"/>
    <property type="match status" value="1"/>
</dbReference>
<dbReference type="OrthoDB" id="329835at2759"/>
<protein>
    <recommendedName>
        <fullName evidence="11">Enoyl reductase (ER) domain-containing protein</fullName>
    </recommendedName>
</protein>
<keyword evidence="1" id="KW-0596">Phosphopantetheine</keyword>
<evidence type="ECO:0000256" key="1">
    <source>
        <dbReference type="ARBA" id="ARBA00022450"/>
    </source>
</evidence>
<dbReference type="SMART" id="SM00829">
    <property type="entry name" value="PKS_ER"/>
    <property type="match status" value="1"/>
</dbReference>
<feature type="domain" description="Enoyl reductase (ER)" evidence="11">
    <location>
        <begin position="2"/>
        <end position="242"/>
    </location>
</feature>
<comment type="caution">
    <text evidence="12">The sequence shown here is derived from an EMBL/GenBank/DDBJ whole genome shotgun (WGS) entry which is preliminary data.</text>
</comment>
<dbReference type="PANTHER" id="PTHR43775">
    <property type="entry name" value="FATTY ACID SYNTHASE"/>
    <property type="match status" value="1"/>
</dbReference>
<proteinExistence type="predicted"/>
<keyword evidence="6" id="KW-0521">NADP</keyword>
<evidence type="ECO:0000256" key="3">
    <source>
        <dbReference type="ARBA" id="ARBA00022553"/>
    </source>
</evidence>
<evidence type="ECO:0000256" key="8">
    <source>
        <dbReference type="ARBA" id="ARBA00023098"/>
    </source>
</evidence>
<keyword evidence="8" id="KW-0443">Lipid metabolism</keyword>
<dbReference type="EMBL" id="CAJVCH010317258">
    <property type="protein sequence ID" value="CAG7786403.1"/>
    <property type="molecule type" value="Genomic_DNA"/>
</dbReference>
<keyword evidence="10" id="KW-0511">Multifunctional enzyme</keyword>
<name>A0A8J2P9A5_9HEXA</name>
<keyword evidence="5" id="KW-0276">Fatty acid metabolism</keyword>
<evidence type="ECO:0000259" key="11">
    <source>
        <dbReference type="SMART" id="SM00829"/>
    </source>
</evidence>
<sequence length="340" mass="37879">MAALPLKGLATSLVSDPKLMWEIPSMWSLEEASTVPMAYLTAYYSLMVRGRMRKGETVLIHAGSGGVGVAAIAVALSMDCKVFATVSSKEKREFLQKRFPTLMNDNFADSRDERDFEKVVRQGTQGRGVDIVLNSLALDKLQASIRCLAHYGRFIEIGKFDLFNNSDLGMEIFLKSITFHGILIDSLLQHESDEKEQVWRLLKEGTLSGVVQPLPYTIFSHEKIEEAFRFMASGKHMGKILIQIRDADGNISEIKPENQSLDQGGIINEKQDLNNNFGKVDGVTEFQEQAQEGATFEIESISANSSTVANILQNNIPRQIHAIRRTFFQPSKSYVVIGGL</sequence>
<evidence type="ECO:0000256" key="2">
    <source>
        <dbReference type="ARBA" id="ARBA00022516"/>
    </source>
</evidence>
<keyword evidence="7" id="KW-0560">Oxidoreductase</keyword>
<keyword evidence="9" id="KW-0275">Fatty acid biosynthesis</keyword>
<dbReference type="Proteomes" id="UP000708208">
    <property type="component" value="Unassembled WGS sequence"/>
</dbReference>
<evidence type="ECO:0000256" key="9">
    <source>
        <dbReference type="ARBA" id="ARBA00023160"/>
    </source>
</evidence>
<evidence type="ECO:0000313" key="13">
    <source>
        <dbReference type="Proteomes" id="UP000708208"/>
    </source>
</evidence>
<keyword evidence="3" id="KW-0597">Phosphoprotein</keyword>
<reference evidence="12" key="1">
    <citation type="submission" date="2021-06" db="EMBL/GenBank/DDBJ databases">
        <authorList>
            <person name="Hodson N. C."/>
            <person name="Mongue J. A."/>
            <person name="Jaron S. K."/>
        </authorList>
    </citation>
    <scope>NUCLEOTIDE SEQUENCE</scope>
</reference>
<evidence type="ECO:0000256" key="4">
    <source>
        <dbReference type="ARBA" id="ARBA00022679"/>
    </source>
</evidence>
<dbReference type="FunFam" id="3.40.50.720:FF:000209">
    <property type="entry name" value="Polyketide synthase Pks12"/>
    <property type="match status" value="1"/>
</dbReference>
<accession>A0A8J2P9A5</accession>
<evidence type="ECO:0000256" key="10">
    <source>
        <dbReference type="ARBA" id="ARBA00023268"/>
    </source>
</evidence>